<dbReference type="Proteomes" id="UP000220158">
    <property type="component" value="Chromosome 7"/>
</dbReference>
<accession>A0A1J1H457</accession>
<evidence type="ECO:0000313" key="2">
    <source>
        <dbReference type="EMBL" id="CRG99353.1"/>
    </source>
</evidence>
<reference evidence="2 3" key="1">
    <citation type="submission" date="2015-04" db="EMBL/GenBank/DDBJ databases">
        <authorList>
            <consortium name="Pathogen Informatics"/>
        </authorList>
    </citation>
    <scope>NUCLEOTIDE SEQUENCE [LARGE SCALE GENOMIC DNA]</scope>
    <source>
        <strain evidence="2 3">SGS1</strain>
    </source>
</reference>
<protein>
    <submittedName>
        <fullName evidence="2">Uncharacterized protein</fullName>
    </submittedName>
</protein>
<keyword evidence="1" id="KW-0472">Membrane</keyword>
<name>A0A1J1H457_PLARL</name>
<dbReference type="RefSeq" id="XP_028532360.1">
    <property type="nucleotide sequence ID" value="XM_028675808.1"/>
</dbReference>
<gene>
    <name evidence="2" type="ORF">PRELSG_0711700</name>
</gene>
<evidence type="ECO:0000313" key="3">
    <source>
        <dbReference type="Proteomes" id="UP000220158"/>
    </source>
</evidence>
<dbReference type="GeneID" id="39735454"/>
<dbReference type="KEGG" id="prel:PRELSG_0711700"/>
<dbReference type="EMBL" id="LN835302">
    <property type="protein sequence ID" value="CRG99353.1"/>
    <property type="molecule type" value="Genomic_DNA"/>
</dbReference>
<sequence length="334" mass="40332">MIHLIVQVFSFNFTNAVCFSFLIFIILFSFYSKNKYMHKFNNNNNICKKKYYINSRKNKGDISKNLSKKTNNLTDNKENDNLKYEKKFLFKRKNKFLKKMKQKLFHNNLTYYNFRYILDFNVSKKAKKKKRKLVYSISNEKKKKINIKNKNLYENNIAQTTIIEEKAKPFAIFNNEKKEDIEKMLVDLRDIYDNLKILVDNRDLKEKKKTNLFAAANINNEKPLKKNAHPLNNNEGLNYEKMHNCVYEKFNKENITSHKNEIESYICDLFKIYKKIELLKDTNTYKYVCTFNEYCNFLLNFKVLDYLDICRNNNIAKEISTNLIQKVIIYMWRI</sequence>
<keyword evidence="3" id="KW-1185">Reference proteome</keyword>
<feature type="transmembrane region" description="Helical" evidence="1">
    <location>
        <begin position="12"/>
        <end position="31"/>
    </location>
</feature>
<dbReference type="OrthoDB" id="10484915at2759"/>
<keyword evidence="1" id="KW-0812">Transmembrane</keyword>
<evidence type="ECO:0000256" key="1">
    <source>
        <dbReference type="SAM" id="Phobius"/>
    </source>
</evidence>
<dbReference type="VEuPathDB" id="PlasmoDB:PRELSG_0711700"/>
<organism evidence="2 3">
    <name type="scientific">Plasmodium relictum</name>
    <dbReference type="NCBI Taxonomy" id="85471"/>
    <lineage>
        <taxon>Eukaryota</taxon>
        <taxon>Sar</taxon>
        <taxon>Alveolata</taxon>
        <taxon>Apicomplexa</taxon>
        <taxon>Aconoidasida</taxon>
        <taxon>Haemosporida</taxon>
        <taxon>Plasmodiidae</taxon>
        <taxon>Plasmodium</taxon>
        <taxon>Plasmodium (Haemamoeba)</taxon>
    </lineage>
</organism>
<keyword evidence="1" id="KW-1133">Transmembrane helix</keyword>
<dbReference type="AlphaFoldDB" id="A0A1J1H457"/>
<proteinExistence type="predicted"/>